<proteinExistence type="predicted"/>
<reference evidence="2" key="1">
    <citation type="submission" date="2023-11" db="EMBL/GenBank/DDBJ databases">
        <authorList>
            <person name="De Vega J J."/>
            <person name="De Vega J J."/>
        </authorList>
    </citation>
    <scope>NUCLEOTIDE SEQUENCE</scope>
</reference>
<dbReference type="AlphaFoldDB" id="A0AAD2K0F0"/>
<sequence>METLLQFFTDSHGPFLQVSAGPCCLTPLICSSKLGGLMLLGNSISLAVSFCCLLPFHLVRRFP</sequence>
<dbReference type="Proteomes" id="UP001295794">
    <property type="component" value="Unassembled WGS sequence"/>
</dbReference>
<dbReference type="EMBL" id="CAVNYO010000174">
    <property type="protein sequence ID" value="CAK5271676.1"/>
    <property type="molecule type" value="Genomic_DNA"/>
</dbReference>
<comment type="caution">
    <text evidence="2">The sequence shown here is derived from an EMBL/GenBank/DDBJ whole genome shotgun (WGS) entry which is preliminary data.</text>
</comment>
<gene>
    <name evidence="2" type="ORF">MYCIT1_LOCUS16897</name>
</gene>
<organism evidence="2 3">
    <name type="scientific">Mycena citricolor</name>
    <dbReference type="NCBI Taxonomy" id="2018698"/>
    <lineage>
        <taxon>Eukaryota</taxon>
        <taxon>Fungi</taxon>
        <taxon>Dikarya</taxon>
        <taxon>Basidiomycota</taxon>
        <taxon>Agaricomycotina</taxon>
        <taxon>Agaricomycetes</taxon>
        <taxon>Agaricomycetidae</taxon>
        <taxon>Agaricales</taxon>
        <taxon>Marasmiineae</taxon>
        <taxon>Mycenaceae</taxon>
        <taxon>Mycena</taxon>
    </lineage>
</organism>
<accession>A0AAD2K0F0</accession>
<feature type="non-terminal residue" evidence="2">
    <location>
        <position position="63"/>
    </location>
</feature>
<keyword evidence="1" id="KW-1133">Transmembrane helix</keyword>
<evidence type="ECO:0000313" key="3">
    <source>
        <dbReference type="Proteomes" id="UP001295794"/>
    </source>
</evidence>
<keyword evidence="1" id="KW-0472">Membrane</keyword>
<evidence type="ECO:0000256" key="1">
    <source>
        <dbReference type="SAM" id="Phobius"/>
    </source>
</evidence>
<keyword evidence="3" id="KW-1185">Reference proteome</keyword>
<evidence type="ECO:0000313" key="2">
    <source>
        <dbReference type="EMBL" id="CAK5271676.1"/>
    </source>
</evidence>
<feature type="transmembrane region" description="Helical" evidence="1">
    <location>
        <begin position="37"/>
        <end position="59"/>
    </location>
</feature>
<keyword evidence="1" id="KW-0812">Transmembrane</keyword>
<protein>
    <submittedName>
        <fullName evidence="2">Uncharacterized protein</fullName>
    </submittedName>
</protein>
<name>A0AAD2K0F0_9AGAR</name>